<dbReference type="Gene3D" id="3.30.460.20">
    <property type="entry name" value="CorA soluble domain-like"/>
    <property type="match status" value="1"/>
</dbReference>
<keyword evidence="6 8" id="KW-1133">Transmembrane helix</keyword>
<dbReference type="GO" id="GO:0005886">
    <property type="term" value="C:plasma membrane"/>
    <property type="evidence" value="ECO:0007669"/>
    <property type="project" value="UniProtKB-SubCell"/>
</dbReference>
<evidence type="ECO:0000256" key="4">
    <source>
        <dbReference type="ARBA" id="ARBA00022475"/>
    </source>
</evidence>
<proteinExistence type="inferred from homology"/>
<dbReference type="GO" id="GO:0015087">
    <property type="term" value="F:cobalt ion transmembrane transporter activity"/>
    <property type="evidence" value="ECO:0007669"/>
    <property type="project" value="TreeGrafter"/>
</dbReference>
<dbReference type="PANTHER" id="PTHR46494">
    <property type="entry name" value="CORA FAMILY METAL ION TRANSPORTER (EUROFUNG)"/>
    <property type="match status" value="1"/>
</dbReference>
<reference evidence="9" key="1">
    <citation type="submission" date="2021-11" db="EMBL/GenBank/DDBJ databases">
        <title>Clostridia strains as spoilage organisms.</title>
        <authorList>
            <person name="Wambui J."/>
            <person name="Stevens M.J.A."/>
            <person name="Stephan R."/>
        </authorList>
    </citation>
    <scope>NUCLEOTIDE SEQUENCE</scope>
    <source>
        <strain evidence="9">CF009</strain>
    </source>
</reference>
<sequence>MFMLTLPFQNAKKQQPVIKDLPTEVKLIEHEGIKWVDIIRPTNKEFEMLKDVYGFHELLIEDCMTEHQRSKIDTYEDYSFIVLHLPRYRKDCDRIDSVELDIFISHDYVVTLHEGEFKPLVDLAQNCQLNEALRKEYMEKGSALLLYEIIKILFDYCFPMLDKIGAKVSEINKQVFLTRSKEMLENISKTKMQIINYRSVIKPLRPVVITLEKDIVKYLPKDMDIYFDDITDKIEKIWDMLENYKEVIESADSTFASLTNHTMNGLMRIFTIVQVAILPMTLVSGLFSMNVQGIPMHNYVMAFWVVFGMIFIPTICIAVVLLINKDRWF</sequence>
<dbReference type="SUPFAM" id="SSF143865">
    <property type="entry name" value="CorA soluble domain-like"/>
    <property type="match status" value="1"/>
</dbReference>
<dbReference type="InterPro" id="IPR002523">
    <property type="entry name" value="MgTranspt_CorA/ZnTranspt_ZntB"/>
</dbReference>
<evidence type="ECO:0000256" key="6">
    <source>
        <dbReference type="ARBA" id="ARBA00022989"/>
    </source>
</evidence>
<keyword evidence="7 8" id="KW-0472">Membrane</keyword>
<dbReference type="PANTHER" id="PTHR46494:SF1">
    <property type="entry name" value="CORA FAMILY METAL ION TRANSPORTER (EUROFUNG)"/>
    <property type="match status" value="1"/>
</dbReference>
<protein>
    <submittedName>
        <fullName evidence="9">Magnesium transporter CorA family protein</fullName>
    </submittedName>
</protein>
<keyword evidence="3" id="KW-0813">Transport</keyword>
<evidence type="ECO:0000256" key="8">
    <source>
        <dbReference type="SAM" id="Phobius"/>
    </source>
</evidence>
<feature type="transmembrane region" description="Helical" evidence="8">
    <location>
        <begin position="269"/>
        <end position="289"/>
    </location>
</feature>
<dbReference type="GO" id="GO:0015095">
    <property type="term" value="F:magnesium ion transmembrane transporter activity"/>
    <property type="evidence" value="ECO:0007669"/>
    <property type="project" value="TreeGrafter"/>
</dbReference>
<name>A0AA47I5Y6_9CLOT</name>
<dbReference type="Gene3D" id="1.20.58.340">
    <property type="entry name" value="Magnesium transport protein CorA, transmembrane region"/>
    <property type="match status" value="2"/>
</dbReference>
<gene>
    <name evidence="9" type="ORF">LL038_14905</name>
</gene>
<evidence type="ECO:0000256" key="7">
    <source>
        <dbReference type="ARBA" id="ARBA00023136"/>
    </source>
</evidence>
<evidence type="ECO:0000313" key="10">
    <source>
        <dbReference type="Proteomes" id="UP001164733"/>
    </source>
</evidence>
<dbReference type="InterPro" id="IPR045863">
    <property type="entry name" value="CorA_TM1_TM2"/>
</dbReference>
<dbReference type="AlphaFoldDB" id="A0AA47I5Y6"/>
<evidence type="ECO:0000256" key="5">
    <source>
        <dbReference type="ARBA" id="ARBA00022692"/>
    </source>
</evidence>
<dbReference type="InterPro" id="IPR045861">
    <property type="entry name" value="CorA_cytoplasmic_dom"/>
</dbReference>
<evidence type="ECO:0000256" key="1">
    <source>
        <dbReference type="ARBA" id="ARBA00004651"/>
    </source>
</evidence>
<dbReference type="SUPFAM" id="SSF144083">
    <property type="entry name" value="Magnesium transport protein CorA, transmembrane region"/>
    <property type="match status" value="1"/>
</dbReference>
<keyword evidence="5 8" id="KW-0812">Transmembrane</keyword>
<accession>A0AA47I5Y6</accession>
<evidence type="ECO:0000313" key="9">
    <source>
        <dbReference type="EMBL" id="WAG58929.1"/>
    </source>
</evidence>
<comment type="similarity">
    <text evidence="2">Belongs to the CorA metal ion transporter (MIT) (TC 1.A.35) family.</text>
</comment>
<dbReference type="Pfam" id="PF01544">
    <property type="entry name" value="CorA"/>
    <property type="match status" value="1"/>
</dbReference>
<evidence type="ECO:0000256" key="3">
    <source>
        <dbReference type="ARBA" id="ARBA00022448"/>
    </source>
</evidence>
<dbReference type="GO" id="GO:0050897">
    <property type="term" value="F:cobalt ion binding"/>
    <property type="evidence" value="ECO:0007669"/>
    <property type="project" value="TreeGrafter"/>
</dbReference>
<evidence type="ECO:0000256" key="2">
    <source>
        <dbReference type="ARBA" id="ARBA00009765"/>
    </source>
</evidence>
<dbReference type="RefSeq" id="WP_253200286.1">
    <property type="nucleotide sequence ID" value="NZ_CP086239.1"/>
</dbReference>
<dbReference type="EMBL" id="CP086239">
    <property type="protein sequence ID" value="WAG58929.1"/>
    <property type="molecule type" value="Genomic_DNA"/>
</dbReference>
<dbReference type="CDD" id="cd12822">
    <property type="entry name" value="TmCorA-like"/>
    <property type="match status" value="1"/>
</dbReference>
<dbReference type="GO" id="GO:0000287">
    <property type="term" value="F:magnesium ion binding"/>
    <property type="evidence" value="ECO:0007669"/>
    <property type="project" value="TreeGrafter"/>
</dbReference>
<dbReference type="Proteomes" id="UP001164733">
    <property type="component" value="Chromosome"/>
</dbReference>
<comment type="subcellular location">
    <subcellularLocation>
        <location evidence="1">Cell membrane</location>
        <topology evidence="1">Multi-pass membrane protein</topology>
    </subcellularLocation>
</comment>
<feature type="transmembrane region" description="Helical" evidence="8">
    <location>
        <begin position="301"/>
        <end position="323"/>
    </location>
</feature>
<organism evidence="9 10">
    <name type="scientific">Clostridium estertheticum</name>
    <dbReference type="NCBI Taxonomy" id="238834"/>
    <lineage>
        <taxon>Bacteria</taxon>
        <taxon>Bacillati</taxon>
        <taxon>Bacillota</taxon>
        <taxon>Clostridia</taxon>
        <taxon>Eubacteriales</taxon>
        <taxon>Clostridiaceae</taxon>
        <taxon>Clostridium</taxon>
    </lineage>
</organism>
<keyword evidence="4" id="KW-1003">Cell membrane</keyword>